<keyword evidence="3" id="KW-1185">Reference proteome</keyword>
<feature type="compositionally biased region" description="Polar residues" evidence="1">
    <location>
        <begin position="79"/>
        <end position="94"/>
    </location>
</feature>
<dbReference type="Proteomes" id="UP000246991">
    <property type="component" value="Unassembled WGS sequence"/>
</dbReference>
<feature type="compositionally biased region" description="Basic and acidic residues" evidence="1">
    <location>
        <begin position="96"/>
        <end position="111"/>
    </location>
</feature>
<gene>
    <name evidence="2" type="ORF">C7212DRAFT_363536</name>
</gene>
<reference evidence="2 3" key="1">
    <citation type="submission" date="2018-03" db="EMBL/GenBank/DDBJ databases">
        <title>Genomes of Pezizomycetes fungi and the evolution of truffles.</title>
        <authorList>
            <person name="Murat C."/>
            <person name="Payen T."/>
            <person name="Noel B."/>
            <person name="Kuo A."/>
            <person name="Martin F.M."/>
        </authorList>
    </citation>
    <scope>NUCLEOTIDE SEQUENCE [LARGE SCALE GENOMIC DNA]</scope>
    <source>
        <strain evidence="2">091103-1</strain>
    </source>
</reference>
<sequence>MERNYTAAVRAINADSRKRHRSRPEVVIPCPPPKPDNKGSEDFISLNFESENEDEIDDDDESDGDESDDGDYDDDGDNSKYSFSEGLRTTQTSLLEEEKRDESEGGISEKTRFKRRRKDPSDRKDSTVGRSEVGEEVMKAVAKSEEFVAATRGIGKNAPAVTIDIKSSSSSSPGGAYRHERDEDKDSTTRKAQQQRQQKLNSTAAPSSYLAITATSPLSLPSSTQAHAAGTSTNTTSFLNPKPQSAAKKTTAEILQGGGDLPPKALQKFAKNQKSRERRRVERTYHKAALEQPKKDSIDHPCTSSFDSVPSDVDEAGEEGEEDEEETNESGEEGLEINLAQEEEEGQGGAKEGEEEENYISLSITKAPVFTASRRSIPSPNSSCLFSL</sequence>
<feature type="region of interest" description="Disordered" evidence="1">
    <location>
        <begin position="220"/>
        <end position="359"/>
    </location>
</feature>
<dbReference type="EMBL" id="PYWC01000031">
    <property type="protein sequence ID" value="PWW76612.1"/>
    <property type="molecule type" value="Genomic_DNA"/>
</dbReference>
<proteinExistence type="predicted"/>
<protein>
    <submittedName>
        <fullName evidence="2">Uncharacterized protein</fullName>
    </submittedName>
</protein>
<dbReference type="STRING" id="42249.A0A317SQ49"/>
<dbReference type="OrthoDB" id="7608935at2759"/>
<name>A0A317SQ49_9PEZI</name>
<comment type="caution">
    <text evidence="2">The sequence shown here is derived from an EMBL/GenBank/DDBJ whole genome shotgun (WGS) entry which is preliminary data.</text>
</comment>
<feature type="region of interest" description="Disordered" evidence="1">
    <location>
        <begin position="1"/>
        <end position="134"/>
    </location>
</feature>
<feature type="compositionally biased region" description="Basic and acidic residues" evidence="1">
    <location>
        <begin position="119"/>
        <end position="134"/>
    </location>
</feature>
<feature type="compositionally biased region" description="Polar residues" evidence="1">
    <location>
        <begin position="230"/>
        <end position="243"/>
    </location>
</feature>
<evidence type="ECO:0000256" key="1">
    <source>
        <dbReference type="SAM" id="MobiDB-lite"/>
    </source>
</evidence>
<feature type="compositionally biased region" description="Basic and acidic residues" evidence="1">
    <location>
        <begin position="177"/>
        <end position="189"/>
    </location>
</feature>
<feature type="region of interest" description="Disordered" evidence="1">
    <location>
        <begin position="147"/>
        <end position="208"/>
    </location>
</feature>
<accession>A0A317SQ49</accession>
<feature type="compositionally biased region" description="Basic and acidic residues" evidence="1">
    <location>
        <begin position="279"/>
        <end position="299"/>
    </location>
</feature>
<evidence type="ECO:0000313" key="3">
    <source>
        <dbReference type="Proteomes" id="UP000246991"/>
    </source>
</evidence>
<evidence type="ECO:0000313" key="2">
    <source>
        <dbReference type="EMBL" id="PWW76612.1"/>
    </source>
</evidence>
<feature type="compositionally biased region" description="Acidic residues" evidence="1">
    <location>
        <begin position="312"/>
        <end position="346"/>
    </location>
</feature>
<dbReference type="AlphaFoldDB" id="A0A317SQ49"/>
<organism evidence="2 3">
    <name type="scientific">Tuber magnatum</name>
    <name type="common">white Piedmont truffle</name>
    <dbReference type="NCBI Taxonomy" id="42249"/>
    <lineage>
        <taxon>Eukaryota</taxon>
        <taxon>Fungi</taxon>
        <taxon>Dikarya</taxon>
        <taxon>Ascomycota</taxon>
        <taxon>Pezizomycotina</taxon>
        <taxon>Pezizomycetes</taxon>
        <taxon>Pezizales</taxon>
        <taxon>Tuberaceae</taxon>
        <taxon>Tuber</taxon>
    </lineage>
</organism>
<feature type="compositionally biased region" description="Acidic residues" evidence="1">
    <location>
        <begin position="50"/>
        <end position="76"/>
    </location>
</feature>